<evidence type="ECO:0000313" key="1">
    <source>
        <dbReference type="EMBL" id="CAA9544285.1"/>
    </source>
</evidence>
<sequence>MGRQAGRETLQEQGDEPAGTLLPLVAVEHGNRARIAVGEERIACVEAVLEGGG</sequence>
<dbReference type="EMBL" id="CADCWM010000088">
    <property type="protein sequence ID" value="CAA9544285.1"/>
    <property type="molecule type" value="Genomic_DNA"/>
</dbReference>
<reference evidence="1" key="1">
    <citation type="submission" date="2020-02" db="EMBL/GenBank/DDBJ databases">
        <authorList>
            <person name="Meier V. D."/>
        </authorList>
    </citation>
    <scope>NUCLEOTIDE SEQUENCE</scope>
    <source>
        <strain evidence="1">AVDCRST_MAG88</strain>
    </source>
</reference>
<organism evidence="1">
    <name type="scientific">uncultured Thermomicrobiales bacterium</name>
    <dbReference type="NCBI Taxonomy" id="1645740"/>
    <lineage>
        <taxon>Bacteria</taxon>
        <taxon>Pseudomonadati</taxon>
        <taxon>Thermomicrobiota</taxon>
        <taxon>Thermomicrobia</taxon>
        <taxon>Thermomicrobiales</taxon>
        <taxon>environmental samples</taxon>
    </lineage>
</organism>
<gene>
    <name evidence="1" type="ORF">AVDCRST_MAG88-271</name>
</gene>
<dbReference type="AlphaFoldDB" id="A0A6J4U9J3"/>
<accession>A0A6J4U9J3</accession>
<name>A0A6J4U9J3_9BACT</name>
<proteinExistence type="predicted"/>
<protein>
    <submittedName>
        <fullName evidence="1">Uncharacterized protein</fullName>
    </submittedName>
</protein>